<dbReference type="EnsemblPlants" id="Zm00001eb114580_T001">
    <property type="protein sequence ID" value="Zm00001eb114580_P001"/>
    <property type="gene ID" value="Zm00001eb114580"/>
</dbReference>
<feature type="region of interest" description="Disordered" evidence="1">
    <location>
        <begin position="83"/>
        <end position="171"/>
    </location>
</feature>
<feature type="region of interest" description="Disordered" evidence="1">
    <location>
        <begin position="1"/>
        <end position="30"/>
    </location>
</feature>
<feature type="compositionally biased region" description="Polar residues" evidence="1">
    <location>
        <begin position="101"/>
        <end position="126"/>
    </location>
</feature>
<protein>
    <submittedName>
        <fullName evidence="2">Uncharacterized protein</fullName>
    </submittedName>
</protein>
<dbReference type="InParanoid" id="A0A804MVH7"/>
<sequence length="171" mass="17603">MDSIRRARKSSPQQCAATIRAPAPNRPRQILSPAMRRHLLLGAPPNRADGRSARPLGLHHHLLLASPVRGPAPPNKLLMVAAAGHHGDEAGGGALEARQVPRSQAAANSFGTQASDAANPEGTQSIPAADPEGSQAIAAAANPEGSFARATAVGEATACHPWDQQPTDPTP</sequence>
<evidence type="ECO:0000313" key="2">
    <source>
        <dbReference type="EnsemblPlants" id="Zm00001eb114580_P001"/>
    </source>
</evidence>
<proteinExistence type="predicted"/>
<evidence type="ECO:0000313" key="3">
    <source>
        <dbReference type="Proteomes" id="UP000007305"/>
    </source>
</evidence>
<reference evidence="3" key="1">
    <citation type="submission" date="2015-12" db="EMBL/GenBank/DDBJ databases">
        <title>Update maize B73 reference genome by single molecule sequencing technologies.</title>
        <authorList>
            <consortium name="Maize Genome Sequencing Project"/>
            <person name="Ware D."/>
        </authorList>
    </citation>
    <scope>NUCLEOTIDE SEQUENCE [LARGE SCALE GENOMIC DNA]</scope>
    <source>
        <strain evidence="3">cv. B73</strain>
    </source>
</reference>
<keyword evidence="3" id="KW-1185">Reference proteome</keyword>
<dbReference type="AlphaFoldDB" id="A0A804MVH7"/>
<reference evidence="2" key="3">
    <citation type="submission" date="2021-05" db="UniProtKB">
        <authorList>
            <consortium name="EnsemblPlants"/>
        </authorList>
    </citation>
    <scope>IDENTIFICATION</scope>
    <source>
        <strain evidence="2">cv. B73</strain>
    </source>
</reference>
<organism evidence="2 3">
    <name type="scientific">Zea mays</name>
    <name type="common">Maize</name>
    <dbReference type="NCBI Taxonomy" id="4577"/>
    <lineage>
        <taxon>Eukaryota</taxon>
        <taxon>Viridiplantae</taxon>
        <taxon>Streptophyta</taxon>
        <taxon>Embryophyta</taxon>
        <taxon>Tracheophyta</taxon>
        <taxon>Spermatophyta</taxon>
        <taxon>Magnoliopsida</taxon>
        <taxon>Liliopsida</taxon>
        <taxon>Poales</taxon>
        <taxon>Poaceae</taxon>
        <taxon>PACMAD clade</taxon>
        <taxon>Panicoideae</taxon>
        <taxon>Andropogonodae</taxon>
        <taxon>Andropogoneae</taxon>
        <taxon>Tripsacinae</taxon>
        <taxon>Zea</taxon>
    </lineage>
</organism>
<evidence type="ECO:0000256" key="1">
    <source>
        <dbReference type="SAM" id="MobiDB-lite"/>
    </source>
</evidence>
<name>A0A804MVH7_MAIZE</name>
<accession>A0A804MVH7</accession>
<reference evidence="2" key="2">
    <citation type="submission" date="2019-07" db="EMBL/GenBank/DDBJ databases">
        <authorList>
            <person name="Seetharam A."/>
            <person name="Woodhouse M."/>
            <person name="Cannon E."/>
        </authorList>
    </citation>
    <scope>NUCLEOTIDE SEQUENCE [LARGE SCALE GENOMIC DNA]</scope>
    <source>
        <strain evidence="2">cv. B73</strain>
    </source>
</reference>
<dbReference type="Proteomes" id="UP000007305">
    <property type="component" value="Chromosome 2"/>
</dbReference>
<dbReference type="Gramene" id="Zm00001eb114580_T001">
    <property type="protein sequence ID" value="Zm00001eb114580_P001"/>
    <property type="gene ID" value="Zm00001eb114580"/>
</dbReference>